<organism evidence="1 2">
    <name type="scientific">Botryotinia fuckeliana (strain B05.10)</name>
    <name type="common">Noble rot fungus</name>
    <name type="synonym">Botrytis cinerea</name>
    <dbReference type="NCBI Taxonomy" id="332648"/>
    <lineage>
        <taxon>Eukaryota</taxon>
        <taxon>Fungi</taxon>
        <taxon>Dikarya</taxon>
        <taxon>Ascomycota</taxon>
        <taxon>Pezizomycotina</taxon>
        <taxon>Leotiomycetes</taxon>
        <taxon>Helotiales</taxon>
        <taxon>Sclerotiniaceae</taxon>
        <taxon>Botrytis</taxon>
    </lineage>
</organism>
<proteinExistence type="predicted"/>
<dbReference type="RefSeq" id="XP_024546896.1">
    <property type="nucleotide sequence ID" value="XM_024691126.1"/>
</dbReference>
<evidence type="ECO:0000313" key="1">
    <source>
        <dbReference type="EMBL" id="ATZ46779.1"/>
    </source>
</evidence>
<reference evidence="1 2" key="1">
    <citation type="journal article" date="2011" name="PLoS Genet.">
        <title>Genomic analysis of the necrotrophic fungal pathogens Sclerotinia sclerotiorum and Botrytis cinerea.</title>
        <authorList>
            <person name="Amselem J."/>
            <person name="Cuomo C.A."/>
            <person name="van Kan J.A."/>
            <person name="Viaud M."/>
            <person name="Benito E.P."/>
            <person name="Couloux A."/>
            <person name="Coutinho P.M."/>
            <person name="de Vries R.P."/>
            <person name="Dyer P.S."/>
            <person name="Fillinger S."/>
            <person name="Fournier E."/>
            <person name="Gout L."/>
            <person name="Hahn M."/>
            <person name="Kohn L."/>
            <person name="Lapalu N."/>
            <person name="Plummer K.M."/>
            <person name="Pradier J.M."/>
            <person name="Quevillon E."/>
            <person name="Sharon A."/>
            <person name="Simon A."/>
            <person name="ten Have A."/>
            <person name="Tudzynski B."/>
            <person name="Tudzynski P."/>
            <person name="Wincker P."/>
            <person name="Andrew M."/>
            <person name="Anthouard V."/>
            <person name="Beever R.E."/>
            <person name="Beffa R."/>
            <person name="Benoit I."/>
            <person name="Bouzid O."/>
            <person name="Brault B."/>
            <person name="Chen Z."/>
            <person name="Choquer M."/>
            <person name="Collemare J."/>
            <person name="Cotton P."/>
            <person name="Danchin E.G."/>
            <person name="Da Silva C."/>
            <person name="Gautier A."/>
            <person name="Giraud C."/>
            <person name="Giraud T."/>
            <person name="Gonzalez C."/>
            <person name="Grossetete S."/>
            <person name="Guldener U."/>
            <person name="Henrissat B."/>
            <person name="Howlett B.J."/>
            <person name="Kodira C."/>
            <person name="Kretschmer M."/>
            <person name="Lappartient A."/>
            <person name="Leroch M."/>
            <person name="Levis C."/>
            <person name="Mauceli E."/>
            <person name="Neuveglise C."/>
            <person name="Oeser B."/>
            <person name="Pearson M."/>
            <person name="Poulain J."/>
            <person name="Poussereau N."/>
            <person name="Quesneville H."/>
            <person name="Rascle C."/>
            <person name="Schumacher J."/>
            <person name="Segurens B."/>
            <person name="Sexton A."/>
            <person name="Silva E."/>
            <person name="Sirven C."/>
            <person name="Soanes D.M."/>
            <person name="Talbot N.J."/>
            <person name="Templeton M."/>
            <person name="Yandava C."/>
            <person name="Yarden O."/>
            <person name="Zeng Q."/>
            <person name="Rollins J.A."/>
            <person name="Lebrun M.H."/>
            <person name="Dickman M."/>
        </authorList>
    </citation>
    <scope>NUCLEOTIDE SEQUENCE [LARGE SCALE GENOMIC DNA]</scope>
    <source>
        <strain evidence="1 2">B05.10</strain>
    </source>
</reference>
<reference evidence="1 2" key="3">
    <citation type="journal article" date="2017" name="Mol. Plant Pathol.">
        <title>A gapless genome sequence of the fungus Botrytis cinerea.</title>
        <authorList>
            <person name="Van Kan J.A."/>
            <person name="Stassen J.H."/>
            <person name="Mosbach A."/>
            <person name="Van Der Lee T.A."/>
            <person name="Faino L."/>
            <person name="Farmer A.D."/>
            <person name="Papasotiriou D.G."/>
            <person name="Zhou S."/>
            <person name="Seidl M.F."/>
            <person name="Cottam E."/>
            <person name="Edel D."/>
            <person name="Hahn M."/>
            <person name="Schwartz D.C."/>
            <person name="Dietrich R.A."/>
            <person name="Widdison S."/>
            <person name="Scalliet G."/>
        </authorList>
    </citation>
    <scope>NUCLEOTIDE SEQUENCE [LARGE SCALE GENOMIC DNA]</scope>
    <source>
        <strain evidence="1 2">B05.10</strain>
    </source>
</reference>
<evidence type="ECO:0000313" key="2">
    <source>
        <dbReference type="Proteomes" id="UP000001798"/>
    </source>
</evidence>
<reference evidence="1 2" key="2">
    <citation type="journal article" date="2012" name="Eukaryot. Cell">
        <title>Genome update of Botrytis cinerea strains B05.10 and T4.</title>
        <authorList>
            <person name="Staats M."/>
            <person name="van Kan J.A."/>
        </authorList>
    </citation>
    <scope>NUCLEOTIDE SEQUENCE [LARGE SCALE GENOMIC DNA]</scope>
    <source>
        <strain evidence="1 2">B05.10</strain>
    </source>
</reference>
<sequence>MPVPILSTIPSIIHTNRSEISAYLPTPPDEIELILLGAYFVYLIPIASHLSPLTTHQYPISSSPTSLRIPPIHPSIHPNILNPSHREQKPKTLFTIRKFQHLPLLTPTYSPLSPLFHS</sequence>
<dbReference type="KEGG" id="bfu:BCIN_02g01410"/>
<keyword evidence="2" id="KW-1185">Reference proteome</keyword>
<gene>
    <name evidence="1" type="ORF">BCIN_02g01410</name>
</gene>
<dbReference type="EMBL" id="CP009806">
    <property type="protein sequence ID" value="ATZ46779.1"/>
    <property type="molecule type" value="Genomic_DNA"/>
</dbReference>
<dbReference type="AlphaFoldDB" id="A0A384J8B6"/>
<name>A0A384J8B6_BOTFB</name>
<dbReference type="Proteomes" id="UP000001798">
    <property type="component" value="Chromosome 2"/>
</dbReference>
<dbReference type="VEuPathDB" id="FungiDB:Bcin02g01410"/>
<accession>A0A384J8B6</accession>
<dbReference type="GeneID" id="36393912"/>
<protein>
    <submittedName>
        <fullName evidence="1">Uncharacterized protein</fullName>
    </submittedName>
</protein>